<accession>A0A5B7E7I6</accession>
<gene>
    <name evidence="1" type="ORF">E2C01_022533</name>
</gene>
<sequence>MVSASTSPNHTRRLGLKFSPTPINQISNKTHLELNDPLLAKTQIHPLRVLHVKRTLVKLGHWVVCIQERCLLVHLANDEPGQCHPRHGTHQLHRGAIVDVAVTHAELLTLTLIVIH</sequence>
<dbReference type="Proteomes" id="UP000324222">
    <property type="component" value="Unassembled WGS sequence"/>
</dbReference>
<comment type="caution">
    <text evidence="1">The sequence shown here is derived from an EMBL/GenBank/DDBJ whole genome shotgun (WGS) entry which is preliminary data.</text>
</comment>
<evidence type="ECO:0000313" key="2">
    <source>
        <dbReference type="Proteomes" id="UP000324222"/>
    </source>
</evidence>
<evidence type="ECO:0000313" key="1">
    <source>
        <dbReference type="EMBL" id="MPC29307.1"/>
    </source>
</evidence>
<organism evidence="1 2">
    <name type="scientific">Portunus trituberculatus</name>
    <name type="common">Swimming crab</name>
    <name type="synonym">Neptunus trituberculatus</name>
    <dbReference type="NCBI Taxonomy" id="210409"/>
    <lineage>
        <taxon>Eukaryota</taxon>
        <taxon>Metazoa</taxon>
        <taxon>Ecdysozoa</taxon>
        <taxon>Arthropoda</taxon>
        <taxon>Crustacea</taxon>
        <taxon>Multicrustacea</taxon>
        <taxon>Malacostraca</taxon>
        <taxon>Eumalacostraca</taxon>
        <taxon>Eucarida</taxon>
        <taxon>Decapoda</taxon>
        <taxon>Pleocyemata</taxon>
        <taxon>Brachyura</taxon>
        <taxon>Eubrachyura</taxon>
        <taxon>Portunoidea</taxon>
        <taxon>Portunidae</taxon>
        <taxon>Portuninae</taxon>
        <taxon>Portunus</taxon>
    </lineage>
</organism>
<dbReference type="EMBL" id="VSRR010002049">
    <property type="protein sequence ID" value="MPC29307.1"/>
    <property type="molecule type" value="Genomic_DNA"/>
</dbReference>
<name>A0A5B7E7I6_PORTR</name>
<keyword evidence="2" id="KW-1185">Reference proteome</keyword>
<proteinExistence type="predicted"/>
<reference evidence="1 2" key="1">
    <citation type="submission" date="2019-05" db="EMBL/GenBank/DDBJ databases">
        <title>Another draft genome of Portunus trituberculatus and its Hox gene families provides insights of decapod evolution.</title>
        <authorList>
            <person name="Jeong J.-H."/>
            <person name="Song I."/>
            <person name="Kim S."/>
            <person name="Choi T."/>
            <person name="Kim D."/>
            <person name="Ryu S."/>
            <person name="Kim W."/>
        </authorList>
    </citation>
    <scope>NUCLEOTIDE SEQUENCE [LARGE SCALE GENOMIC DNA]</scope>
    <source>
        <tissue evidence="1">Muscle</tissue>
    </source>
</reference>
<dbReference type="AlphaFoldDB" id="A0A5B7E7I6"/>
<protein>
    <submittedName>
        <fullName evidence="1">Uncharacterized protein</fullName>
    </submittedName>
</protein>